<dbReference type="InterPro" id="IPR005248">
    <property type="entry name" value="NadD/NMNAT"/>
</dbReference>
<dbReference type="InterPro" id="IPR014729">
    <property type="entry name" value="Rossmann-like_a/b/a_fold"/>
</dbReference>
<keyword evidence="4 11" id="KW-0662">Pyridine nucleotide biosynthesis</keyword>
<evidence type="ECO:0000256" key="7">
    <source>
        <dbReference type="ARBA" id="ARBA00022741"/>
    </source>
</evidence>
<keyword evidence="14" id="KW-1185">Reference proteome</keyword>
<feature type="domain" description="Cytidyltransferase-like" evidence="12">
    <location>
        <begin position="15"/>
        <end position="194"/>
    </location>
</feature>
<proteinExistence type="inferred from homology"/>
<evidence type="ECO:0000313" key="14">
    <source>
        <dbReference type="Proteomes" id="UP000631694"/>
    </source>
</evidence>
<evidence type="ECO:0000256" key="6">
    <source>
        <dbReference type="ARBA" id="ARBA00022695"/>
    </source>
</evidence>
<dbReference type="Pfam" id="PF01467">
    <property type="entry name" value="CTP_transf_like"/>
    <property type="match status" value="1"/>
</dbReference>
<keyword evidence="7 11" id="KW-0547">Nucleotide-binding</keyword>
<dbReference type="RefSeq" id="WP_197311113.1">
    <property type="nucleotide sequence ID" value="NZ_JADZLT010000049.1"/>
</dbReference>
<dbReference type="PANTHER" id="PTHR39321:SF3">
    <property type="entry name" value="PHOSPHOPANTETHEINE ADENYLYLTRANSFERASE"/>
    <property type="match status" value="1"/>
</dbReference>
<dbReference type="InterPro" id="IPR004821">
    <property type="entry name" value="Cyt_trans-like"/>
</dbReference>
<evidence type="ECO:0000256" key="2">
    <source>
        <dbReference type="ARBA" id="ARBA00005019"/>
    </source>
</evidence>
<evidence type="ECO:0000256" key="5">
    <source>
        <dbReference type="ARBA" id="ARBA00022679"/>
    </source>
</evidence>
<evidence type="ECO:0000259" key="12">
    <source>
        <dbReference type="Pfam" id="PF01467"/>
    </source>
</evidence>
<comment type="caution">
    <text evidence="13">The sequence shown here is derived from an EMBL/GenBank/DDBJ whole genome shotgun (WGS) entry which is preliminary data.</text>
</comment>
<dbReference type="HAMAP" id="MF_00244">
    <property type="entry name" value="NaMN_adenylyltr"/>
    <property type="match status" value="1"/>
</dbReference>
<accession>A0A931I372</accession>
<keyword evidence="9 11" id="KW-0520">NAD</keyword>
<evidence type="ECO:0000313" key="13">
    <source>
        <dbReference type="EMBL" id="MBH0238071.1"/>
    </source>
</evidence>
<sequence>MARLPATTPGLAVGLFGGSFDPPHRGHLTAAGLALRRLGLDRVWWLVTPGNPLKDTGGLAPLAERMAAVRALCEDPRMVATDAETRLGTRYTIDLVRRLVRLRPGVRFVLVVGADNWATMHRWGHWREICRLVPIAVVDRPGATFAALSSPAARAFAGARLRGGDGRRLPGCRPPAWILLTGRRVALSSTAVRAAHGRAAANPAENTRAT</sequence>
<dbReference type="AlphaFoldDB" id="A0A931I372"/>
<dbReference type="GO" id="GO:0009435">
    <property type="term" value="P:NAD+ biosynthetic process"/>
    <property type="evidence" value="ECO:0007669"/>
    <property type="project" value="UniProtKB-UniRule"/>
</dbReference>
<comment type="similarity">
    <text evidence="3 11">Belongs to the NadD family.</text>
</comment>
<dbReference type="NCBIfam" id="NF000843">
    <property type="entry name" value="PRK00071.2-2"/>
    <property type="match status" value="1"/>
</dbReference>
<dbReference type="Proteomes" id="UP000631694">
    <property type="component" value="Unassembled WGS sequence"/>
</dbReference>
<keyword evidence="6 11" id="KW-0548">Nucleotidyltransferase</keyword>
<evidence type="ECO:0000256" key="11">
    <source>
        <dbReference type="HAMAP-Rule" id="MF_00244"/>
    </source>
</evidence>
<dbReference type="GO" id="GO:0004515">
    <property type="term" value="F:nicotinate-nucleotide adenylyltransferase activity"/>
    <property type="evidence" value="ECO:0007669"/>
    <property type="project" value="UniProtKB-UniRule"/>
</dbReference>
<comment type="catalytic activity">
    <reaction evidence="10 11">
        <text>nicotinate beta-D-ribonucleotide + ATP + H(+) = deamido-NAD(+) + diphosphate</text>
        <dbReference type="Rhea" id="RHEA:22860"/>
        <dbReference type="ChEBI" id="CHEBI:15378"/>
        <dbReference type="ChEBI" id="CHEBI:30616"/>
        <dbReference type="ChEBI" id="CHEBI:33019"/>
        <dbReference type="ChEBI" id="CHEBI:57502"/>
        <dbReference type="ChEBI" id="CHEBI:58437"/>
        <dbReference type="EC" id="2.7.7.18"/>
    </reaction>
</comment>
<reference evidence="13" key="1">
    <citation type="submission" date="2020-12" db="EMBL/GenBank/DDBJ databases">
        <title>Methylobrevis albus sp. nov., isolated from fresh water lack sediment.</title>
        <authorList>
            <person name="Zou Q."/>
        </authorList>
    </citation>
    <scope>NUCLEOTIDE SEQUENCE</scope>
    <source>
        <strain evidence="13">L22</strain>
    </source>
</reference>
<protein>
    <recommendedName>
        <fullName evidence="11">Probable nicotinate-nucleotide adenylyltransferase</fullName>
        <ecNumber evidence="11">2.7.7.18</ecNumber>
    </recommendedName>
    <alternativeName>
        <fullName evidence="11">Deamido-NAD(+) diphosphorylase</fullName>
    </alternativeName>
    <alternativeName>
        <fullName evidence="11">Deamido-NAD(+) pyrophosphorylase</fullName>
    </alternativeName>
    <alternativeName>
        <fullName evidence="11">Nicotinate mononucleotide adenylyltransferase</fullName>
        <shortName evidence="11">NaMN adenylyltransferase</shortName>
    </alternativeName>
</protein>
<evidence type="ECO:0000256" key="9">
    <source>
        <dbReference type="ARBA" id="ARBA00023027"/>
    </source>
</evidence>
<dbReference type="EC" id="2.7.7.18" evidence="11"/>
<keyword evidence="5 11" id="KW-0808">Transferase</keyword>
<organism evidence="13 14">
    <name type="scientific">Methylobrevis albus</name>
    <dbReference type="NCBI Taxonomy" id="2793297"/>
    <lineage>
        <taxon>Bacteria</taxon>
        <taxon>Pseudomonadati</taxon>
        <taxon>Pseudomonadota</taxon>
        <taxon>Alphaproteobacteria</taxon>
        <taxon>Hyphomicrobiales</taxon>
        <taxon>Pleomorphomonadaceae</taxon>
        <taxon>Methylobrevis</taxon>
    </lineage>
</organism>
<dbReference type="SUPFAM" id="SSF52374">
    <property type="entry name" value="Nucleotidylyl transferase"/>
    <property type="match status" value="1"/>
</dbReference>
<evidence type="ECO:0000256" key="1">
    <source>
        <dbReference type="ARBA" id="ARBA00002324"/>
    </source>
</evidence>
<evidence type="ECO:0000256" key="8">
    <source>
        <dbReference type="ARBA" id="ARBA00022840"/>
    </source>
</evidence>
<name>A0A931I372_9HYPH</name>
<evidence type="ECO:0000256" key="4">
    <source>
        <dbReference type="ARBA" id="ARBA00022642"/>
    </source>
</evidence>
<dbReference type="NCBIfam" id="TIGR00482">
    <property type="entry name" value="nicotinate (nicotinamide) nucleotide adenylyltransferase"/>
    <property type="match status" value="1"/>
</dbReference>
<comment type="pathway">
    <text evidence="2 11">Cofactor biosynthesis; NAD(+) biosynthesis; deamido-NAD(+) from nicotinate D-ribonucleotide: step 1/1.</text>
</comment>
<comment type="function">
    <text evidence="1 11">Catalyzes the reversible adenylation of nicotinate mononucleotide (NaMN) to nicotinic acid adenine dinucleotide (NaAD).</text>
</comment>
<dbReference type="PANTHER" id="PTHR39321">
    <property type="entry name" value="NICOTINATE-NUCLEOTIDE ADENYLYLTRANSFERASE-RELATED"/>
    <property type="match status" value="1"/>
</dbReference>
<dbReference type="EMBL" id="JADZLT010000049">
    <property type="protein sequence ID" value="MBH0238071.1"/>
    <property type="molecule type" value="Genomic_DNA"/>
</dbReference>
<dbReference type="GO" id="GO:0005524">
    <property type="term" value="F:ATP binding"/>
    <property type="evidence" value="ECO:0007669"/>
    <property type="project" value="UniProtKB-KW"/>
</dbReference>
<dbReference type="NCBIfam" id="NF000845">
    <property type="entry name" value="PRK00071.2-4"/>
    <property type="match status" value="1"/>
</dbReference>
<gene>
    <name evidence="11" type="primary">nadD</name>
    <name evidence="13" type="ORF">I5731_09585</name>
</gene>
<keyword evidence="8 11" id="KW-0067">ATP-binding</keyword>
<evidence type="ECO:0000256" key="10">
    <source>
        <dbReference type="ARBA" id="ARBA00048721"/>
    </source>
</evidence>
<dbReference type="Gene3D" id="3.40.50.620">
    <property type="entry name" value="HUPs"/>
    <property type="match status" value="1"/>
</dbReference>
<evidence type="ECO:0000256" key="3">
    <source>
        <dbReference type="ARBA" id="ARBA00009014"/>
    </source>
</evidence>
<dbReference type="CDD" id="cd02165">
    <property type="entry name" value="NMNAT"/>
    <property type="match status" value="1"/>
</dbReference>